<protein>
    <recommendedName>
        <fullName evidence="3">N-formylglutamate amidohydrolase</fullName>
    </recommendedName>
</protein>
<name>A0A3M0GCV1_9FLAO</name>
<reference evidence="1 2" key="1">
    <citation type="submission" date="2018-10" db="EMBL/GenBank/DDBJ databases">
        <title>Dokdonia luteus sp. nov., isolated from sea water.</title>
        <authorList>
            <person name="Zhou L.Y."/>
            <person name="Du Z.J."/>
        </authorList>
    </citation>
    <scope>NUCLEOTIDE SEQUENCE [LARGE SCALE GENOMIC DNA]</scope>
    <source>
        <strain evidence="1 2">SH27</strain>
    </source>
</reference>
<dbReference type="Gene3D" id="3.40.630.40">
    <property type="entry name" value="Zn-dependent exopeptidases"/>
    <property type="match status" value="1"/>
</dbReference>
<sequence>MLRLSPDEMIAKISAAEPFYAVSHDYSFTLKIEEYTYFLCGAVHDGHEFRKELWDNCLHTEYDRWYEEDPCTRQMVQSMPMVIAGRDSRFEYDLNRAPDNAIYDDAWGKKLWKQPLTEEQKKASLNKHSNFYHVVHALIAKMEELFGAAIVYDMHSYNWKRWDRAVPVINLGTSNIDNERFSAFAKAWCESLKTIELPNDIETTAAINDTFKGNGYFLKYITEHFDHSLVLATEFSKIYCDEYEYVIFPEVVEAIEQQLKLHVRNHATSFYNEYILKNNLLPKK</sequence>
<evidence type="ECO:0008006" key="3">
    <source>
        <dbReference type="Google" id="ProtNLM"/>
    </source>
</evidence>
<accession>A0A3M0GCV1</accession>
<organism evidence="1 2">
    <name type="scientific">Dokdonia sinensis</name>
    <dbReference type="NCBI Taxonomy" id="2479847"/>
    <lineage>
        <taxon>Bacteria</taxon>
        <taxon>Pseudomonadati</taxon>
        <taxon>Bacteroidota</taxon>
        <taxon>Flavobacteriia</taxon>
        <taxon>Flavobacteriales</taxon>
        <taxon>Flavobacteriaceae</taxon>
        <taxon>Dokdonia</taxon>
    </lineage>
</organism>
<dbReference type="OrthoDB" id="9785840at2"/>
<evidence type="ECO:0000313" key="1">
    <source>
        <dbReference type="EMBL" id="RMB60512.1"/>
    </source>
</evidence>
<gene>
    <name evidence="1" type="ORF">EAX61_06735</name>
</gene>
<dbReference type="RefSeq" id="WP_121916916.1">
    <property type="nucleotide sequence ID" value="NZ_REFV01000005.1"/>
</dbReference>
<dbReference type="InterPro" id="IPR007709">
    <property type="entry name" value="N-FG_amidohydro"/>
</dbReference>
<dbReference type="Pfam" id="PF05013">
    <property type="entry name" value="FGase"/>
    <property type="match status" value="1"/>
</dbReference>
<comment type="caution">
    <text evidence="1">The sequence shown here is derived from an EMBL/GenBank/DDBJ whole genome shotgun (WGS) entry which is preliminary data.</text>
</comment>
<dbReference type="EMBL" id="REFV01000005">
    <property type="protein sequence ID" value="RMB60512.1"/>
    <property type="molecule type" value="Genomic_DNA"/>
</dbReference>
<dbReference type="SUPFAM" id="SSF53187">
    <property type="entry name" value="Zn-dependent exopeptidases"/>
    <property type="match status" value="1"/>
</dbReference>
<proteinExistence type="predicted"/>
<dbReference type="AlphaFoldDB" id="A0A3M0GCV1"/>
<evidence type="ECO:0000313" key="2">
    <source>
        <dbReference type="Proteomes" id="UP000281985"/>
    </source>
</evidence>
<dbReference type="Proteomes" id="UP000281985">
    <property type="component" value="Unassembled WGS sequence"/>
</dbReference>
<keyword evidence="2" id="KW-1185">Reference proteome</keyword>